<accession>A0AAE1FEK2</accession>
<dbReference type="Proteomes" id="UP001286313">
    <property type="component" value="Unassembled WGS sequence"/>
</dbReference>
<evidence type="ECO:0000313" key="1">
    <source>
        <dbReference type="EMBL" id="KAK3872984.1"/>
    </source>
</evidence>
<protein>
    <submittedName>
        <fullName evidence="1">Uncharacterized protein</fullName>
    </submittedName>
</protein>
<dbReference type="EMBL" id="JAWQEG010002281">
    <property type="protein sequence ID" value="KAK3872984.1"/>
    <property type="molecule type" value="Genomic_DNA"/>
</dbReference>
<evidence type="ECO:0000313" key="2">
    <source>
        <dbReference type="Proteomes" id="UP001286313"/>
    </source>
</evidence>
<reference evidence="1" key="1">
    <citation type="submission" date="2023-10" db="EMBL/GenBank/DDBJ databases">
        <title>Genome assemblies of two species of porcelain crab, Petrolisthes cinctipes and Petrolisthes manimaculis (Anomura: Porcellanidae).</title>
        <authorList>
            <person name="Angst P."/>
        </authorList>
    </citation>
    <scope>NUCLEOTIDE SEQUENCE</scope>
    <source>
        <strain evidence="1">PB745_01</strain>
        <tissue evidence="1">Gill</tissue>
    </source>
</reference>
<keyword evidence="2" id="KW-1185">Reference proteome</keyword>
<proteinExistence type="predicted"/>
<organism evidence="1 2">
    <name type="scientific">Petrolisthes cinctipes</name>
    <name type="common">Flat porcelain crab</name>
    <dbReference type="NCBI Taxonomy" id="88211"/>
    <lineage>
        <taxon>Eukaryota</taxon>
        <taxon>Metazoa</taxon>
        <taxon>Ecdysozoa</taxon>
        <taxon>Arthropoda</taxon>
        <taxon>Crustacea</taxon>
        <taxon>Multicrustacea</taxon>
        <taxon>Malacostraca</taxon>
        <taxon>Eumalacostraca</taxon>
        <taxon>Eucarida</taxon>
        <taxon>Decapoda</taxon>
        <taxon>Pleocyemata</taxon>
        <taxon>Anomura</taxon>
        <taxon>Galatheoidea</taxon>
        <taxon>Porcellanidae</taxon>
        <taxon>Petrolisthes</taxon>
    </lineage>
</organism>
<comment type="caution">
    <text evidence="1">The sequence shown here is derived from an EMBL/GenBank/DDBJ whole genome shotgun (WGS) entry which is preliminary data.</text>
</comment>
<name>A0AAE1FEK2_PETCI</name>
<gene>
    <name evidence="1" type="ORF">Pcinc_022006</name>
</gene>
<sequence length="131" mass="14631">MEILGRISWEGKPVQFSCLSWESKEDRDAITRPQSLPQDRIYWGVQRGTLGDFPAQQHSRRPCILNLLFKAQSCSLLDAITISSSMVNDTSANTTNGWTNMDDLRIGGVPVPMAMPVPVSDPNPFNADLYF</sequence>
<dbReference type="AlphaFoldDB" id="A0AAE1FEK2"/>